<dbReference type="Proteomes" id="UP000440367">
    <property type="component" value="Unassembled WGS sequence"/>
</dbReference>
<dbReference type="Proteomes" id="UP000429523">
    <property type="component" value="Unassembled WGS sequence"/>
</dbReference>
<evidence type="ECO:0000313" key="18">
    <source>
        <dbReference type="Proteomes" id="UP000476176"/>
    </source>
</evidence>
<comment type="caution">
    <text evidence="7">The sequence shown here is derived from an EMBL/GenBank/DDBJ whole genome shotgun (WGS) entry which is preliminary data.</text>
</comment>
<sequence length="49" mass="5084">MRSTIHTFLLAGLTILAISGGFAAAAEYNDSGRFNVGVGRSLRVAETNG</sequence>
<evidence type="ECO:0000313" key="17">
    <source>
        <dbReference type="Proteomes" id="UP000460718"/>
    </source>
</evidence>
<dbReference type="Proteomes" id="UP000433483">
    <property type="component" value="Unassembled WGS sequence"/>
</dbReference>
<feature type="chain" id="PRO_5036166948" description="RxLR effector protein" evidence="1">
    <location>
        <begin position="26"/>
        <end position="49"/>
    </location>
</feature>
<evidence type="ECO:0000313" key="5">
    <source>
        <dbReference type="EMBL" id="KAE9132006.1"/>
    </source>
</evidence>
<dbReference type="EMBL" id="QXGE01000331">
    <property type="protein sequence ID" value="KAE9315734.1"/>
    <property type="molecule type" value="Genomic_DNA"/>
</dbReference>
<dbReference type="EMBL" id="QXGC01000323">
    <property type="protein sequence ID" value="KAE9240543.1"/>
    <property type="molecule type" value="Genomic_DNA"/>
</dbReference>
<evidence type="ECO:0000313" key="15">
    <source>
        <dbReference type="Proteomes" id="UP000440732"/>
    </source>
</evidence>
<evidence type="ECO:0000313" key="19">
    <source>
        <dbReference type="Proteomes" id="UP000488956"/>
    </source>
</evidence>
<evidence type="ECO:0000313" key="13">
    <source>
        <dbReference type="Proteomes" id="UP000437068"/>
    </source>
</evidence>
<evidence type="ECO:0000313" key="16">
    <source>
        <dbReference type="Proteomes" id="UP000441208"/>
    </source>
</evidence>
<evidence type="ECO:0000313" key="4">
    <source>
        <dbReference type="EMBL" id="KAE9121720.1"/>
    </source>
</evidence>
<evidence type="ECO:0000313" key="2">
    <source>
        <dbReference type="EMBL" id="KAE8946256.1"/>
    </source>
</evidence>
<evidence type="ECO:0000313" key="14">
    <source>
        <dbReference type="Proteomes" id="UP000440367"/>
    </source>
</evidence>
<accession>A0A6A3Z685</accession>
<evidence type="ECO:0000313" key="3">
    <source>
        <dbReference type="EMBL" id="KAE9016107.1"/>
    </source>
</evidence>
<evidence type="ECO:0000313" key="6">
    <source>
        <dbReference type="EMBL" id="KAE9147119.1"/>
    </source>
</evidence>
<evidence type="ECO:0000313" key="8">
    <source>
        <dbReference type="EMBL" id="KAE9240543.1"/>
    </source>
</evidence>
<evidence type="ECO:0000313" key="11">
    <source>
        <dbReference type="Proteomes" id="UP000429523"/>
    </source>
</evidence>
<dbReference type="EMBL" id="QXGA01000367">
    <property type="protein sequence ID" value="KAE9147119.1"/>
    <property type="molecule type" value="Genomic_DNA"/>
</dbReference>
<evidence type="ECO:0000313" key="12">
    <source>
        <dbReference type="Proteomes" id="UP000433483"/>
    </source>
</evidence>
<proteinExistence type="predicted"/>
<keyword evidence="1" id="KW-0732">Signal</keyword>
<evidence type="ECO:0000313" key="9">
    <source>
        <dbReference type="EMBL" id="KAE9241441.1"/>
    </source>
</evidence>
<evidence type="ECO:0008006" key="20">
    <source>
        <dbReference type="Google" id="ProtNLM"/>
    </source>
</evidence>
<reference evidence="11 12" key="1">
    <citation type="submission" date="2018-08" db="EMBL/GenBank/DDBJ databases">
        <title>Genomic investigation of the strawberry pathogen Phytophthora fragariae indicates pathogenicity is determined by transcriptional variation in three key races.</title>
        <authorList>
            <person name="Adams T.M."/>
            <person name="Armitage A.D."/>
            <person name="Sobczyk M.K."/>
            <person name="Bates H.J."/>
            <person name="Dunwell J.M."/>
            <person name="Nellist C.F."/>
            <person name="Harrison R.J."/>
        </authorList>
    </citation>
    <scope>NUCLEOTIDE SEQUENCE [LARGE SCALE GENOMIC DNA]</scope>
    <source>
        <strain evidence="10 13">A4</strain>
        <strain evidence="9 14">BC-1</strain>
        <strain evidence="8 18">BC-23</strain>
        <strain evidence="7 12">NOV-27</strain>
        <strain evidence="6 15">NOV-5</strain>
        <strain evidence="5 16">NOV-71</strain>
        <strain evidence="2 11">NOV-9</strain>
        <strain evidence="4 19">ONT-3</strain>
        <strain evidence="3 17">SCRP245</strain>
    </source>
</reference>
<dbReference type="EMBL" id="QXFX01000291">
    <property type="protein sequence ID" value="KAE9121720.1"/>
    <property type="molecule type" value="Genomic_DNA"/>
</dbReference>
<dbReference type="Proteomes" id="UP000437068">
    <property type="component" value="Unassembled WGS sequence"/>
</dbReference>
<feature type="signal peptide" evidence="1">
    <location>
        <begin position="1"/>
        <end position="25"/>
    </location>
</feature>
<dbReference type="EMBL" id="QXGF01000125">
    <property type="protein sequence ID" value="KAE8946256.1"/>
    <property type="molecule type" value="Genomic_DNA"/>
</dbReference>
<protein>
    <recommendedName>
        <fullName evidence="20">RxLR effector protein</fullName>
    </recommendedName>
</protein>
<dbReference type="EMBL" id="QXFZ01000120">
    <property type="protein sequence ID" value="KAE9132006.1"/>
    <property type="molecule type" value="Genomic_DNA"/>
</dbReference>
<evidence type="ECO:0000313" key="7">
    <source>
        <dbReference type="EMBL" id="KAE9230915.1"/>
    </source>
</evidence>
<dbReference type="AlphaFoldDB" id="A0A6A3Z685"/>
<dbReference type="Proteomes" id="UP000476176">
    <property type="component" value="Unassembled WGS sequence"/>
</dbReference>
<organism evidence="7 12">
    <name type="scientific">Phytophthora fragariae</name>
    <dbReference type="NCBI Taxonomy" id="53985"/>
    <lineage>
        <taxon>Eukaryota</taxon>
        <taxon>Sar</taxon>
        <taxon>Stramenopiles</taxon>
        <taxon>Oomycota</taxon>
        <taxon>Peronosporomycetes</taxon>
        <taxon>Peronosporales</taxon>
        <taxon>Peronosporaceae</taxon>
        <taxon>Phytophthora</taxon>
    </lineage>
</organism>
<dbReference type="Proteomes" id="UP000441208">
    <property type="component" value="Unassembled WGS sequence"/>
</dbReference>
<dbReference type="EMBL" id="QXGD01000378">
    <property type="protein sequence ID" value="KAE9241441.1"/>
    <property type="molecule type" value="Genomic_DNA"/>
</dbReference>
<evidence type="ECO:0000313" key="10">
    <source>
        <dbReference type="EMBL" id="KAE9315734.1"/>
    </source>
</evidence>
<name>A0A6A3Z685_9STRA</name>
<gene>
    <name evidence="10" type="ORF">PF001_g7655</name>
    <name evidence="9" type="ORF">PF002_g9272</name>
    <name evidence="8" type="ORF">PF004_g7452</name>
    <name evidence="7" type="ORF">PF005_g3299</name>
    <name evidence="6" type="ORF">PF006_g8180</name>
    <name evidence="5" type="ORF">PF007_g3894</name>
    <name evidence="2" type="ORF">PF009_g4117</name>
    <name evidence="4" type="ORF">PF010_g7002</name>
    <name evidence="3" type="ORF">PF011_g7301</name>
</gene>
<dbReference type="Proteomes" id="UP000440732">
    <property type="component" value="Unassembled WGS sequence"/>
</dbReference>
<dbReference type="EMBL" id="QXGB01000096">
    <property type="protein sequence ID" value="KAE9230915.1"/>
    <property type="molecule type" value="Genomic_DNA"/>
</dbReference>
<dbReference type="Proteomes" id="UP000488956">
    <property type="component" value="Unassembled WGS sequence"/>
</dbReference>
<dbReference type="EMBL" id="QXFW01000323">
    <property type="protein sequence ID" value="KAE9016107.1"/>
    <property type="molecule type" value="Genomic_DNA"/>
</dbReference>
<keyword evidence="12" id="KW-1185">Reference proteome</keyword>
<dbReference type="Proteomes" id="UP000460718">
    <property type="component" value="Unassembled WGS sequence"/>
</dbReference>
<evidence type="ECO:0000256" key="1">
    <source>
        <dbReference type="SAM" id="SignalP"/>
    </source>
</evidence>